<gene>
    <name evidence="2" type="ORF">CCOS01_16687</name>
</gene>
<organism evidence="2 3">
    <name type="scientific">Colletotrichum costaricense</name>
    <dbReference type="NCBI Taxonomy" id="1209916"/>
    <lineage>
        <taxon>Eukaryota</taxon>
        <taxon>Fungi</taxon>
        <taxon>Dikarya</taxon>
        <taxon>Ascomycota</taxon>
        <taxon>Pezizomycotina</taxon>
        <taxon>Sordariomycetes</taxon>
        <taxon>Hypocreomycetidae</taxon>
        <taxon>Glomerellales</taxon>
        <taxon>Glomerellaceae</taxon>
        <taxon>Colletotrichum</taxon>
        <taxon>Colletotrichum acutatum species complex</taxon>
    </lineage>
</organism>
<feature type="compositionally biased region" description="Polar residues" evidence="1">
    <location>
        <begin position="1"/>
        <end position="14"/>
    </location>
</feature>
<reference evidence="2 3" key="1">
    <citation type="submission" date="2016-10" db="EMBL/GenBank/DDBJ databases">
        <title>The genome sequence of Colletotrichum fioriniae PJ7.</title>
        <authorList>
            <person name="Baroncelli R."/>
        </authorList>
    </citation>
    <scope>NUCLEOTIDE SEQUENCE [LARGE SCALE GENOMIC DNA]</scope>
    <source>
        <strain evidence="2 3">IMI 309622</strain>
    </source>
</reference>
<sequence length="79" mass="8780">MKTMARCTSSSSHRTMPFPPTPSRPPFRSVGLALPAPEINRHLISSRTVHGYRATRILRTDKACASAYRVRAFLSTHNG</sequence>
<dbReference type="RefSeq" id="XP_060304711.1">
    <property type="nucleotide sequence ID" value="XM_060464823.1"/>
</dbReference>
<dbReference type="GeneID" id="85348370"/>
<keyword evidence="3" id="KW-1185">Reference proteome</keyword>
<accession>A0AAI9YFA8</accession>
<protein>
    <submittedName>
        <fullName evidence="2">Uncharacterized protein</fullName>
    </submittedName>
</protein>
<evidence type="ECO:0000256" key="1">
    <source>
        <dbReference type="SAM" id="MobiDB-lite"/>
    </source>
</evidence>
<comment type="caution">
    <text evidence="2">The sequence shown here is derived from an EMBL/GenBank/DDBJ whole genome shotgun (WGS) entry which is preliminary data.</text>
</comment>
<feature type="region of interest" description="Disordered" evidence="1">
    <location>
        <begin position="1"/>
        <end position="26"/>
    </location>
</feature>
<proteinExistence type="predicted"/>
<dbReference type="EMBL" id="MOOE01000032">
    <property type="protein sequence ID" value="KAK1505997.1"/>
    <property type="molecule type" value="Genomic_DNA"/>
</dbReference>
<dbReference type="Proteomes" id="UP001240678">
    <property type="component" value="Unassembled WGS sequence"/>
</dbReference>
<dbReference type="AlphaFoldDB" id="A0AAI9YFA8"/>
<evidence type="ECO:0000313" key="2">
    <source>
        <dbReference type="EMBL" id="KAK1505997.1"/>
    </source>
</evidence>
<name>A0AAI9YFA8_9PEZI</name>
<evidence type="ECO:0000313" key="3">
    <source>
        <dbReference type="Proteomes" id="UP001240678"/>
    </source>
</evidence>